<proteinExistence type="predicted"/>
<organism evidence="1 2">
    <name type="scientific">Mycetocola tolaasinivorans</name>
    <dbReference type="NCBI Taxonomy" id="76635"/>
    <lineage>
        <taxon>Bacteria</taxon>
        <taxon>Bacillati</taxon>
        <taxon>Actinomycetota</taxon>
        <taxon>Actinomycetes</taxon>
        <taxon>Micrococcales</taxon>
        <taxon>Microbacteriaceae</taxon>
        <taxon>Mycetocola</taxon>
    </lineage>
</organism>
<dbReference type="OrthoDB" id="8686088at2"/>
<dbReference type="InterPro" id="IPR008792">
    <property type="entry name" value="PQQD"/>
</dbReference>
<keyword evidence="2" id="KW-1185">Reference proteome</keyword>
<dbReference type="InterPro" id="IPR041881">
    <property type="entry name" value="PqqD_sf"/>
</dbReference>
<dbReference type="Gene3D" id="1.10.10.1150">
    <property type="entry name" value="Coenzyme PQQ synthesis protein D (PqqD)"/>
    <property type="match status" value="1"/>
</dbReference>
<dbReference type="Proteomes" id="UP000272503">
    <property type="component" value="Unassembled WGS sequence"/>
</dbReference>
<protein>
    <submittedName>
        <fullName evidence="1">PqqD family protein</fullName>
    </submittedName>
</protein>
<gene>
    <name evidence="1" type="ORF">D9V32_00295</name>
</gene>
<dbReference type="EMBL" id="RCUX01000001">
    <property type="protein sequence ID" value="RLP77811.1"/>
    <property type="molecule type" value="Genomic_DNA"/>
</dbReference>
<evidence type="ECO:0000313" key="2">
    <source>
        <dbReference type="Proteomes" id="UP000272503"/>
    </source>
</evidence>
<dbReference type="AlphaFoldDB" id="A0A3L7ADT7"/>
<dbReference type="Pfam" id="PF05402">
    <property type="entry name" value="PqqD"/>
    <property type="match status" value="1"/>
</dbReference>
<dbReference type="RefSeq" id="WP_121646907.1">
    <property type="nucleotide sequence ID" value="NZ_RCUX01000001.1"/>
</dbReference>
<sequence>MKNFWNPTDVPRVVEGVAVTQTSEGVFLANLRSSRIRRLTGTAINVWETIDGERNFDQVCSVLECSFGEENRDAIRGDVRRLLDVLVEDGSLRCVTATPAGESVSHR</sequence>
<comment type="caution">
    <text evidence="1">The sequence shown here is derived from an EMBL/GenBank/DDBJ whole genome shotgun (WGS) entry which is preliminary data.</text>
</comment>
<accession>A0A3L7ADT7</accession>
<reference evidence="1 2" key="1">
    <citation type="submission" date="2018-10" db="EMBL/GenBank/DDBJ databases">
        <authorList>
            <person name="Li J."/>
        </authorList>
    </citation>
    <scope>NUCLEOTIDE SEQUENCE [LARGE SCALE GENOMIC DNA]</scope>
    <source>
        <strain evidence="1 2">IF 016277</strain>
    </source>
</reference>
<name>A0A3L7ADT7_9MICO</name>
<evidence type="ECO:0000313" key="1">
    <source>
        <dbReference type="EMBL" id="RLP77811.1"/>
    </source>
</evidence>